<gene>
    <name evidence="7" type="ORF">AAD027_15700</name>
</gene>
<keyword evidence="2 4" id="KW-0472">Membrane</keyword>
<organism evidence="7 8">
    <name type="scientific">Pseudoxanthomonas putridarboris</name>
    <dbReference type="NCBI Taxonomy" id="752605"/>
    <lineage>
        <taxon>Bacteria</taxon>
        <taxon>Pseudomonadati</taxon>
        <taxon>Pseudomonadota</taxon>
        <taxon>Gammaproteobacteria</taxon>
        <taxon>Lysobacterales</taxon>
        <taxon>Lysobacteraceae</taxon>
        <taxon>Pseudoxanthomonas</taxon>
    </lineage>
</organism>
<evidence type="ECO:0000256" key="1">
    <source>
        <dbReference type="ARBA" id="ARBA00004442"/>
    </source>
</evidence>
<reference evidence="7 8" key="1">
    <citation type="submission" date="2024-04" db="EMBL/GenBank/DDBJ databases">
        <title>Draft genome sequence of Pseudoxanthomonas putridarboris WD12.</title>
        <authorList>
            <person name="Oh J."/>
        </authorList>
    </citation>
    <scope>NUCLEOTIDE SEQUENCE [LARGE SCALE GENOMIC DNA]</scope>
    <source>
        <strain evidence="7 8">WD12</strain>
    </source>
</reference>
<dbReference type="InterPro" id="IPR050330">
    <property type="entry name" value="Bact_OuterMem_StrucFunc"/>
</dbReference>
<dbReference type="InterPro" id="IPR006665">
    <property type="entry name" value="OmpA-like"/>
</dbReference>
<dbReference type="Gene3D" id="3.30.1330.60">
    <property type="entry name" value="OmpA-like domain"/>
    <property type="match status" value="1"/>
</dbReference>
<dbReference type="InterPro" id="IPR036737">
    <property type="entry name" value="OmpA-like_sf"/>
</dbReference>
<comment type="caution">
    <text evidence="7">The sequence shown here is derived from an EMBL/GenBank/DDBJ whole genome shotgun (WGS) entry which is preliminary data.</text>
</comment>
<evidence type="ECO:0000256" key="4">
    <source>
        <dbReference type="PROSITE-ProRule" id="PRU00473"/>
    </source>
</evidence>
<evidence type="ECO:0000256" key="3">
    <source>
        <dbReference type="ARBA" id="ARBA00023237"/>
    </source>
</evidence>
<evidence type="ECO:0000256" key="5">
    <source>
        <dbReference type="SAM" id="MobiDB-lite"/>
    </source>
</evidence>
<dbReference type="PANTHER" id="PTHR30329:SF21">
    <property type="entry name" value="LIPOPROTEIN YIAD-RELATED"/>
    <property type="match status" value="1"/>
</dbReference>
<dbReference type="PROSITE" id="PS51123">
    <property type="entry name" value="OMPA_2"/>
    <property type="match status" value="1"/>
</dbReference>
<comment type="subcellular location">
    <subcellularLocation>
        <location evidence="1">Cell outer membrane</location>
    </subcellularLocation>
</comment>
<sequence>MPVLPVNGWLGAGGETGAHAAPIVAGGPVDARLAKVYFDLGSAVVPADASARLSSVLGTLHADPDSLARVSGYHDTSGDVAVNQELAKQRAVAIQQWLVVNGVAAERIVLEKPSETTGDGSADEARRVEVKVE</sequence>
<feature type="region of interest" description="Disordered" evidence="5">
    <location>
        <begin position="114"/>
        <end position="133"/>
    </location>
</feature>
<accession>A0ABU9J3H1</accession>
<dbReference type="PRINTS" id="PR01021">
    <property type="entry name" value="OMPADOMAIN"/>
</dbReference>
<feature type="domain" description="OmpA-like" evidence="6">
    <location>
        <begin position="25"/>
        <end position="133"/>
    </location>
</feature>
<protein>
    <submittedName>
        <fullName evidence="7">OmpA family protein</fullName>
    </submittedName>
</protein>
<name>A0ABU9J3H1_9GAMM</name>
<keyword evidence="8" id="KW-1185">Reference proteome</keyword>
<evidence type="ECO:0000256" key="2">
    <source>
        <dbReference type="ARBA" id="ARBA00023136"/>
    </source>
</evidence>
<proteinExistence type="predicted"/>
<dbReference type="InterPro" id="IPR006664">
    <property type="entry name" value="OMP_bac"/>
</dbReference>
<dbReference type="Pfam" id="PF00691">
    <property type="entry name" value="OmpA"/>
    <property type="match status" value="1"/>
</dbReference>
<evidence type="ECO:0000313" key="7">
    <source>
        <dbReference type="EMBL" id="MEL1265800.1"/>
    </source>
</evidence>
<dbReference type="CDD" id="cd07185">
    <property type="entry name" value="OmpA_C-like"/>
    <property type="match status" value="1"/>
</dbReference>
<dbReference type="RefSeq" id="WP_341726983.1">
    <property type="nucleotide sequence ID" value="NZ_JBBWWT010000008.1"/>
</dbReference>
<dbReference type="Proteomes" id="UP001459204">
    <property type="component" value="Unassembled WGS sequence"/>
</dbReference>
<dbReference type="PANTHER" id="PTHR30329">
    <property type="entry name" value="STATOR ELEMENT OF FLAGELLAR MOTOR COMPLEX"/>
    <property type="match status" value="1"/>
</dbReference>
<feature type="compositionally biased region" description="Basic and acidic residues" evidence="5">
    <location>
        <begin position="123"/>
        <end position="133"/>
    </location>
</feature>
<evidence type="ECO:0000313" key="8">
    <source>
        <dbReference type="Proteomes" id="UP001459204"/>
    </source>
</evidence>
<keyword evidence="3" id="KW-0998">Cell outer membrane</keyword>
<dbReference type="SUPFAM" id="SSF103088">
    <property type="entry name" value="OmpA-like"/>
    <property type="match status" value="1"/>
</dbReference>
<dbReference type="EMBL" id="JBBWWT010000008">
    <property type="protein sequence ID" value="MEL1265800.1"/>
    <property type="molecule type" value="Genomic_DNA"/>
</dbReference>
<evidence type="ECO:0000259" key="6">
    <source>
        <dbReference type="PROSITE" id="PS51123"/>
    </source>
</evidence>